<accession>A0A386H3W2</accession>
<dbReference type="OrthoDB" id="9783299at2"/>
<dbReference type="AlphaFoldDB" id="A0A386H3W2"/>
<evidence type="ECO:0000259" key="1">
    <source>
        <dbReference type="Pfam" id="PF14344"/>
    </source>
</evidence>
<gene>
    <name evidence="2" type="ORF">D4Z93_07540</name>
</gene>
<organism evidence="2 3">
    <name type="scientific">Clostridium fermenticellae</name>
    <dbReference type="NCBI Taxonomy" id="2068654"/>
    <lineage>
        <taxon>Bacteria</taxon>
        <taxon>Bacillati</taxon>
        <taxon>Bacillota</taxon>
        <taxon>Clostridia</taxon>
        <taxon>Eubacteriales</taxon>
        <taxon>Clostridiaceae</taxon>
        <taxon>Clostridium</taxon>
    </lineage>
</organism>
<dbReference type="RefSeq" id="WP_119972035.1">
    <property type="nucleotide sequence ID" value="NZ_CP032416.1"/>
</dbReference>
<proteinExistence type="predicted"/>
<dbReference type="Proteomes" id="UP000266301">
    <property type="component" value="Chromosome"/>
</dbReference>
<keyword evidence="3" id="KW-1185">Reference proteome</keyword>
<evidence type="ECO:0000313" key="2">
    <source>
        <dbReference type="EMBL" id="AYD40382.1"/>
    </source>
</evidence>
<evidence type="ECO:0000313" key="3">
    <source>
        <dbReference type="Proteomes" id="UP000266301"/>
    </source>
</evidence>
<dbReference type="Pfam" id="PF14344">
    <property type="entry name" value="DUF4397"/>
    <property type="match status" value="1"/>
</dbReference>
<protein>
    <submittedName>
        <fullName evidence="2">DUF4397 domain-containing protein</fullName>
    </submittedName>
</protein>
<sequence>MFYCPYACTINNYYREVQTNSSIRIFNAAQGISNVDIYANGNLIVENLAHKKVSDYIPISHGNHNITVYPSGQKTNPILNTNVNIPENIILNVAITGTAPNISLFLIQEPSAAKNLGRPCIRLVNLSPDPSPIDIKLSDGTSIFTNVMYRDFTNYACIPTGNYTFTVTSSKDNNIELTIPNINLGNNYYTLYTIGKNKKTNSLEAVILKESGTHRNDLSR</sequence>
<name>A0A386H3W2_9CLOT</name>
<dbReference type="InterPro" id="IPR025510">
    <property type="entry name" value="DUF4397"/>
</dbReference>
<reference evidence="2 3" key="1">
    <citation type="journal article" date="2019" name="Int. J. Syst. Evol. Microbiol.">
        <title>Clostridium fermenticellae sp. nov., isolated from the mud in a fermentation cellar for the production of the Chinese liquor, baijiu.</title>
        <authorList>
            <person name="Xu P.X."/>
            <person name="Chai L.J."/>
            <person name="Qiu T."/>
            <person name="Zhang X.J."/>
            <person name="Lu Z.M."/>
            <person name="Xiao C."/>
            <person name="Wang S.T."/>
            <person name="Shen C.H."/>
            <person name="Shi J.S."/>
            <person name="Xu Z.H."/>
        </authorList>
    </citation>
    <scope>NUCLEOTIDE SEQUENCE [LARGE SCALE GENOMIC DNA]</scope>
    <source>
        <strain evidence="2 3">JN500901</strain>
    </source>
</reference>
<dbReference type="KEGG" id="cfer:D4Z93_07540"/>
<dbReference type="EMBL" id="CP032416">
    <property type="protein sequence ID" value="AYD40382.1"/>
    <property type="molecule type" value="Genomic_DNA"/>
</dbReference>
<feature type="domain" description="DUF4397" evidence="1">
    <location>
        <begin position="21"/>
        <end position="135"/>
    </location>
</feature>